<dbReference type="PROSITE" id="PS50181">
    <property type="entry name" value="FBOX"/>
    <property type="match status" value="1"/>
</dbReference>
<feature type="domain" description="F-box" evidence="1">
    <location>
        <begin position="1"/>
        <end position="50"/>
    </location>
</feature>
<dbReference type="Pfam" id="PF00646">
    <property type="entry name" value="F-box"/>
    <property type="match status" value="1"/>
</dbReference>
<dbReference type="CDD" id="cd09917">
    <property type="entry name" value="F-box_SF"/>
    <property type="match status" value="1"/>
</dbReference>
<dbReference type="SUPFAM" id="SSF81383">
    <property type="entry name" value="F-box domain"/>
    <property type="match status" value="1"/>
</dbReference>
<protein>
    <recommendedName>
        <fullName evidence="1">F-box domain-containing protein</fullName>
    </recommendedName>
</protein>
<comment type="caution">
    <text evidence="2">The sequence shown here is derived from an EMBL/GenBank/DDBJ whole genome shotgun (WGS) entry which is preliminary data.</text>
</comment>
<accession>A0AAW0B2U6</accession>
<sequence length="505" mass="55917">MLDLPFDLQDLILGLLENTDIWALSQTSRSFRQLTTATLLAQYDISMSQVYSGSIRLTEKAAVIIPTIHRVQPITKLAMIPEPSHWEEWRLLRPLRGLPAILACISPTPEVEIHSDHVFYAGNECIGHLLEVLSQGGDPIVFIKSGNISVLSPYTRSHPRARFAAWWNRGECTRRIADDIENVCGSLNVKTVLSGTKSQFTLATFDFISGSSPVLNIGPLPLLSSPQLSALLAVLYIPHLPSVRIQADAGVHYRTLLQFIDRHKRLESFALEQGSIDARSLYPTANLSLSTDAPDSATRITMLTCAAEHIHYILPTQPGLMHLTLICPTDGLELSSALNHIAFLTTNPDMRQLTLDFTATQSMFPWLVSASFFPWRLRDNRALQLSLTEIRYLCIMAGSKRLDTLDLELLPSWIARRFPRLRSLVFRGGKWAVSAEQQSQIADSIAEQAGVENAEWKGLVGTGIALAKSGSFGLVCPQSNSFSACSVGFCVPQRCRSINIREKSV</sequence>
<dbReference type="InterPro" id="IPR036047">
    <property type="entry name" value="F-box-like_dom_sf"/>
</dbReference>
<dbReference type="AlphaFoldDB" id="A0AAW0B2U6"/>
<evidence type="ECO:0000313" key="2">
    <source>
        <dbReference type="EMBL" id="KAK7020367.1"/>
    </source>
</evidence>
<gene>
    <name evidence="2" type="ORF">R3P38DRAFT_3272204</name>
</gene>
<proteinExistence type="predicted"/>
<dbReference type="EMBL" id="JAWWNJ010000041">
    <property type="protein sequence ID" value="KAK7020367.1"/>
    <property type="molecule type" value="Genomic_DNA"/>
</dbReference>
<evidence type="ECO:0000313" key="3">
    <source>
        <dbReference type="Proteomes" id="UP001362999"/>
    </source>
</evidence>
<name>A0AAW0B2U6_9AGAR</name>
<dbReference type="InterPro" id="IPR001810">
    <property type="entry name" value="F-box_dom"/>
</dbReference>
<evidence type="ECO:0000259" key="1">
    <source>
        <dbReference type="PROSITE" id="PS50181"/>
    </source>
</evidence>
<organism evidence="2 3">
    <name type="scientific">Favolaschia claudopus</name>
    <dbReference type="NCBI Taxonomy" id="2862362"/>
    <lineage>
        <taxon>Eukaryota</taxon>
        <taxon>Fungi</taxon>
        <taxon>Dikarya</taxon>
        <taxon>Basidiomycota</taxon>
        <taxon>Agaricomycotina</taxon>
        <taxon>Agaricomycetes</taxon>
        <taxon>Agaricomycetidae</taxon>
        <taxon>Agaricales</taxon>
        <taxon>Marasmiineae</taxon>
        <taxon>Mycenaceae</taxon>
        <taxon>Favolaschia</taxon>
    </lineage>
</organism>
<reference evidence="2 3" key="1">
    <citation type="journal article" date="2024" name="J Genomics">
        <title>Draft genome sequencing and assembly of Favolaschia claudopus CIRM-BRFM 2984 isolated from oak limbs.</title>
        <authorList>
            <person name="Navarro D."/>
            <person name="Drula E."/>
            <person name="Chaduli D."/>
            <person name="Cazenave R."/>
            <person name="Ahrendt S."/>
            <person name="Wang J."/>
            <person name="Lipzen A."/>
            <person name="Daum C."/>
            <person name="Barry K."/>
            <person name="Grigoriev I.V."/>
            <person name="Favel A."/>
            <person name="Rosso M.N."/>
            <person name="Martin F."/>
        </authorList>
    </citation>
    <scope>NUCLEOTIDE SEQUENCE [LARGE SCALE GENOMIC DNA]</scope>
    <source>
        <strain evidence="2 3">CIRM-BRFM 2984</strain>
    </source>
</reference>
<keyword evidence="3" id="KW-1185">Reference proteome</keyword>
<dbReference type="Proteomes" id="UP001362999">
    <property type="component" value="Unassembled WGS sequence"/>
</dbReference>